<evidence type="ECO:0000313" key="4">
    <source>
        <dbReference type="Proteomes" id="UP000430021"/>
    </source>
</evidence>
<evidence type="ECO:0000313" key="3">
    <source>
        <dbReference type="EMBL" id="MXP37216.1"/>
    </source>
</evidence>
<evidence type="ECO:0000313" key="5">
    <source>
        <dbReference type="Proteomes" id="UP000548685"/>
    </source>
</evidence>
<dbReference type="EMBL" id="JACICE010000001">
    <property type="protein sequence ID" value="MBB3775156.1"/>
    <property type="molecule type" value="Genomic_DNA"/>
</dbReference>
<proteinExistence type="predicted"/>
<protein>
    <submittedName>
        <fullName evidence="3">Uncharacterized protein</fullName>
    </submittedName>
</protein>
<keyword evidence="1" id="KW-0812">Transmembrane</keyword>
<gene>
    <name evidence="2" type="ORF">FHS52_001099</name>
    <name evidence="3" type="ORF">GRI59_01150</name>
</gene>
<dbReference type="Proteomes" id="UP000430021">
    <property type="component" value="Unassembled WGS sequence"/>
</dbReference>
<evidence type="ECO:0000313" key="2">
    <source>
        <dbReference type="EMBL" id="MBB3775156.1"/>
    </source>
</evidence>
<dbReference type="Proteomes" id="UP000548685">
    <property type="component" value="Unassembled WGS sequence"/>
</dbReference>
<reference evidence="2 5" key="2">
    <citation type="submission" date="2020-08" db="EMBL/GenBank/DDBJ databases">
        <title>Genomic Encyclopedia of Type Strains, Phase IV (KMG-IV): sequencing the most valuable type-strain genomes for metagenomic binning, comparative biology and taxonomic classification.</title>
        <authorList>
            <person name="Goeker M."/>
        </authorList>
    </citation>
    <scope>NUCLEOTIDE SEQUENCE [LARGE SCALE GENOMIC DNA]</scope>
    <source>
        <strain evidence="2 5">DSM 8510</strain>
    </source>
</reference>
<organism evidence="3 4">
    <name type="scientific">Erythrobacter ramosus</name>
    <dbReference type="NCBI Taxonomy" id="35811"/>
    <lineage>
        <taxon>Bacteria</taxon>
        <taxon>Pseudomonadati</taxon>
        <taxon>Pseudomonadota</taxon>
        <taxon>Alphaproteobacteria</taxon>
        <taxon>Sphingomonadales</taxon>
        <taxon>Erythrobacteraceae</taxon>
        <taxon>Erythrobacter/Porphyrobacter group</taxon>
        <taxon>Erythrobacter</taxon>
    </lineage>
</organism>
<keyword evidence="5" id="KW-1185">Reference proteome</keyword>
<feature type="transmembrane region" description="Helical" evidence="1">
    <location>
        <begin position="28"/>
        <end position="48"/>
    </location>
</feature>
<accession>A0A6I4UFF3</accession>
<keyword evidence="1" id="KW-0472">Membrane</keyword>
<name>A0A6I4UFF3_9SPHN</name>
<comment type="caution">
    <text evidence="3">The sequence shown here is derived from an EMBL/GenBank/DDBJ whole genome shotgun (WGS) entry which is preliminary data.</text>
</comment>
<sequence length="52" mass="5437">MIRLFDLYRHAARELDAVRGPGTARSEAIGMVIIMVLAAIVAVGLAAITGDA</sequence>
<evidence type="ECO:0000256" key="1">
    <source>
        <dbReference type="SAM" id="Phobius"/>
    </source>
</evidence>
<dbReference type="RefSeq" id="WP_160759372.1">
    <property type="nucleotide sequence ID" value="NZ_BAAADZ010000002.1"/>
</dbReference>
<dbReference type="EMBL" id="WTYB01000001">
    <property type="protein sequence ID" value="MXP37216.1"/>
    <property type="molecule type" value="Genomic_DNA"/>
</dbReference>
<dbReference type="AlphaFoldDB" id="A0A6I4UFF3"/>
<reference evidence="3 4" key="1">
    <citation type="submission" date="2019-12" db="EMBL/GenBank/DDBJ databases">
        <title>Genomic-based taxomic classification of the family Erythrobacteraceae.</title>
        <authorList>
            <person name="Xu L."/>
        </authorList>
    </citation>
    <scope>NUCLEOTIDE SEQUENCE [LARGE SCALE GENOMIC DNA]</scope>
    <source>
        <strain evidence="3 4">JCM 10282</strain>
    </source>
</reference>
<keyword evidence="1" id="KW-1133">Transmembrane helix</keyword>